<keyword evidence="3" id="KW-0238">DNA-binding</keyword>
<dbReference type="InterPro" id="IPR016032">
    <property type="entry name" value="Sig_transdc_resp-reg_C-effctor"/>
</dbReference>
<evidence type="ECO:0000313" key="9">
    <source>
        <dbReference type="Proteomes" id="UP000198900"/>
    </source>
</evidence>
<dbReference type="PANTHER" id="PTHR43214:SF41">
    <property type="entry name" value="NITRATE_NITRITE RESPONSE REGULATOR PROTEIN NARP"/>
    <property type="match status" value="1"/>
</dbReference>
<dbReference type="CDD" id="cd17535">
    <property type="entry name" value="REC_NarL-like"/>
    <property type="match status" value="1"/>
</dbReference>
<reference evidence="8" key="1">
    <citation type="submission" date="2016-10" db="EMBL/GenBank/DDBJ databases">
        <authorList>
            <person name="Varghese N."/>
            <person name="Submissions S."/>
        </authorList>
    </citation>
    <scope>NUCLEOTIDE SEQUENCE [LARGE SCALE GENOMIC DNA]</scope>
    <source>
        <strain evidence="8">YR281</strain>
    </source>
</reference>
<sequence>MIRILIADEHAIIRRGLKQIVETTTDMVVACEAAQGFEVLDGLREEPVDLLLLDMSMPGIAGIDLIRRVHGERPTLPVLVLTIHNEAHVVYRALRAGATGYVTKDSEPEVLLAAIRKLAGGGRFIDPKLVDKMVFGPRLGDASAQEILSNREFQVLQMLAAGKSINEVAANLMLSAKTISTHKMRLMQKLGIANNVELIRYAVRNELAIIA</sequence>
<dbReference type="PROSITE" id="PS50110">
    <property type="entry name" value="RESPONSE_REGULATORY"/>
    <property type="match status" value="1"/>
</dbReference>
<evidence type="ECO:0000256" key="2">
    <source>
        <dbReference type="ARBA" id="ARBA00023015"/>
    </source>
</evidence>
<dbReference type="PROSITE" id="PS50043">
    <property type="entry name" value="HTH_LUXR_2"/>
    <property type="match status" value="1"/>
</dbReference>
<feature type="domain" description="HTH luxR-type" evidence="6">
    <location>
        <begin position="141"/>
        <end position="206"/>
    </location>
</feature>
<dbReference type="Pfam" id="PF00072">
    <property type="entry name" value="Response_reg"/>
    <property type="match status" value="1"/>
</dbReference>
<proteinExistence type="predicted"/>
<dbReference type="SUPFAM" id="SSF52172">
    <property type="entry name" value="CheY-like"/>
    <property type="match status" value="1"/>
</dbReference>
<keyword evidence="2" id="KW-0805">Transcription regulation</keyword>
<dbReference type="SMART" id="SM00448">
    <property type="entry name" value="REC"/>
    <property type="match status" value="1"/>
</dbReference>
<organism evidence="8 9">
    <name type="scientific">Paraburkholderia steynii</name>
    <dbReference type="NCBI Taxonomy" id="1245441"/>
    <lineage>
        <taxon>Bacteria</taxon>
        <taxon>Pseudomonadati</taxon>
        <taxon>Pseudomonadota</taxon>
        <taxon>Betaproteobacteria</taxon>
        <taxon>Burkholderiales</taxon>
        <taxon>Burkholderiaceae</taxon>
        <taxon>Paraburkholderia</taxon>
    </lineage>
</organism>
<dbReference type="Gene3D" id="3.40.50.2300">
    <property type="match status" value="1"/>
</dbReference>
<keyword evidence="4" id="KW-0804">Transcription</keyword>
<dbReference type="PRINTS" id="PR00038">
    <property type="entry name" value="HTHLUXR"/>
</dbReference>
<evidence type="ECO:0000256" key="3">
    <source>
        <dbReference type="ARBA" id="ARBA00023125"/>
    </source>
</evidence>
<dbReference type="GO" id="GO:0006355">
    <property type="term" value="P:regulation of DNA-templated transcription"/>
    <property type="evidence" value="ECO:0007669"/>
    <property type="project" value="InterPro"/>
</dbReference>
<keyword evidence="9" id="KW-1185">Reference proteome</keyword>
<dbReference type="AlphaFoldDB" id="A0A7Z7FRV9"/>
<dbReference type="InterPro" id="IPR001789">
    <property type="entry name" value="Sig_transdc_resp-reg_receiver"/>
</dbReference>
<dbReference type="Proteomes" id="UP000198900">
    <property type="component" value="Unassembled WGS sequence"/>
</dbReference>
<evidence type="ECO:0000259" key="6">
    <source>
        <dbReference type="PROSITE" id="PS50043"/>
    </source>
</evidence>
<dbReference type="InterPro" id="IPR000792">
    <property type="entry name" value="Tscrpt_reg_LuxR_C"/>
</dbReference>
<evidence type="ECO:0000256" key="5">
    <source>
        <dbReference type="PROSITE-ProRule" id="PRU00169"/>
    </source>
</evidence>
<dbReference type="InterPro" id="IPR011006">
    <property type="entry name" value="CheY-like_superfamily"/>
</dbReference>
<dbReference type="CDD" id="cd06170">
    <property type="entry name" value="LuxR_C_like"/>
    <property type="match status" value="1"/>
</dbReference>
<dbReference type="InterPro" id="IPR058245">
    <property type="entry name" value="NreC/VraR/RcsB-like_REC"/>
</dbReference>
<dbReference type="EMBL" id="FNDI01000074">
    <property type="protein sequence ID" value="SDJ60076.1"/>
    <property type="molecule type" value="Genomic_DNA"/>
</dbReference>
<evidence type="ECO:0000313" key="8">
    <source>
        <dbReference type="EMBL" id="SDJ60076.1"/>
    </source>
</evidence>
<accession>A0A7Z7FRV9</accession>
<feature type="modified residue" description="4-aspartylphosphate" evidence="5">
    <location>
        <position position="54"/>
    </location>
</feature>
<dbReference type="RefSeq" id="WP_091790699.1">
    <property type="nucleotide sequence ID" value="NZ_FNDI01000074.1"/>
</dbReference>
<gene>
    <name evidence="8" type="ORF">SAMN04487926_1742</name>
</gene>
<dbReference type="PANTHER" id="PTHR43214">
    <property type="entry name" value="TWO-COMPONENT RESPONSE REGULATOR"/>
    <property type="match status" value="1"/>
</dbReference>
<dbReference type="SMART" id="SM00421">
    <property type="entry name" value="HTH_LUXR"/>
    <property type="match status" value="1"/>
</dbReference>
<dbReference type="InterPro" id="IPR039420">
    <property type="entry name" value="WalR-like"/>
</dbReference>
<evidence type="ECO:0000256" key="4">
    <source>
        <dbReference type="ARBA" id="ARBA00023163"/>
    </source>
</evidence>
<evidence type="ECO:0000259" key="7">
    <source>
        <dbReference type="PROSITE" id="PS50110"/>
    </source>
</evidence>
<comment type="caution">
    <text evidence="8">The sequence shown here is derived from an EMBL/GenBank/DDBJ whole genome shotgun (WGS) entry which is preliminary data.</text>
</comment>
<feature type="domain" description="Response regulatory" evidence="7">
    <location>
        <begin position="3"/>
        <end position="119"/>
    </location>
</feature>
<name>A0A7Z7FRV9_9BURK</name>
<protein>
    <submittedName>
        <fullName evidence="8">Two component transcriptional regulator, LuxR family</fullName>
    </submittedName>
</protein>
<keyword evidence="1 5" id="KW-0597">Phosphoprotein</keyword>
<dbReference type="Pfam" id="PF00196">
    <property type="entry name" value="GerE"/>
    <property type="match status" value="1"/>
</dbReference>
<dbReference type="SUPFAM" id="SSF46894">
    <property type="entry name" value="C-terminal effector domain of the bipartite response regulators"/>
    <property type="match status" value="1"/>
</dbReference>
<dbReference type="GO" id="GO:0000160">
    <property type="term" value="P:phosphorelay signal transduction system"/>
    <property type="evidence" value="ECO:0007669"/>
    <property type="project" value="InterPro"/>
</dbReference>
<dbReference type="GO" id="GO:0003677">
    <property type="term" value="F:DNA binding"/>
    <property type="evidence" value="ECO:0007669"/>
    <property type="project" value="UniProtKB-KW"/>
</dbReference>
<evidence type="ECO:0000256" key="1">
    <source>
        <dbReference type="ARBA" id="ARBA00022553"/>
    </source>
</evidence>